<dbReference type="Proteomes" id="UP000249818">
    <property type="component" value="Chromosome BARAN1"/>
</dbReference>
<proteinExistence type="predicted"/>
<accession>A0A2X3KZX6</accession>
<dbReference type="EMBL" id="LS483254">
    <property type="protein sequence ID" value="SQD92110.1"/>
    <property type="molecule type" value="Genomic_DNA"/>
</dbReference>
<dbReference type="RefSeq" id="WP_122030381.1">
    <property type="nucleotide sequence ID" value="NZ_LS483254.1"/>
</dbReference>
<gene>
    <name evidence="2" type="ORF">BARAN1_0085</name>
</gene>
<keyword evidence="3" id="KW-1185">Reference proteome</keyword>
<sequence>MVKRMVVVLAVVLVTGTAFAETPVYLYGEVAPPAGAVDELAARAEDLGTPTAVFTADGLVVRGADDEEELLAGGVYLYLDGDHFLVGMEEGIERAILRGDRDRAELIVWTGGDVMVPPREAFVSLLQELGLLERGCSVTLTVVEFPLKLPRVPEGVNLDPTLWALVQHPDWFGAARDYGLERMGLRVRVVAEASGALAEDLEPYVLSSTGELMDLLIPIGLLPELGRDPAVRAVRPPFTPYPAEG</sequence>
<reference evidence="3" key="1">
    <citation type="submission" date="2018-05" db="EMBL/GenBank/DDBJ databases">
        <authorList>
            <person name="Hao L."/>
        </authorList>
    </citation>
    <scope>NUCLEOTIDE SEQUENCE [LARGE SCALE GENOMIC DNA]</scope>
</reference>
<organism evidence="2 3">
    <name type="scientific">Candidatus Bipolaricaulis anaerobius</name>
    <dbReference type="NCBI Taxonomy" id="2026885"/>
    <lineage>
        <taxon>Bacteria</taxon>
        <taxon>Candidatus Bipolaricaulota</taxon>
        <taxon>Candidatus Bipolaricaulia</taxon>
        <taxon>Candidatus Bipolaricaulales</taxon>
        <taxon>Candidatus Bipolaricaulaceae</taxon>
        <taxon>Candidatus Bipolaricaulis</taxon>
    </lineage>
</organism>
<feature type="signal peptide" evidence="1">
    <location>
        <begin position="1"/>
        <end position="20"/>
    </location>
</feature>
<dbReference type="KEGG" id="bana:BARAN1_0085"/>
<keyword evidence="1" id="KW-0732">Signal</keyword>
<name>A0A2X3KZX6_9BACT</name>
<evidence type="ECO:0000313" key="3">
    <source>
        <dbReference type="Proteomes" id="UP000249818"/>
    </source>
</evidence>
<protein>
    <submittedName>
        <fullName evidence="2">Uncharacterized protein</fullName>
    </submittedName>
</protein>
<dbReference type="AlphaFoldDB" id="A0A2X3KZX6"/>
<evidence type="ECO:0000256" key="1">
    <source>
        <dbReference type="SAM" id="SignalP"/>
    </source>
</evidence>
<feature type="chain" id="PRO_5016089453" evidence="1">
    <location>
        <begin position="21"/>
        <end position="245"/>
    </location>
</feature>
<evidence type="ECO:0000313" key="2">
    <source>
        <dbReference type="EMBL" id="SQD92110.1"/>
    </source>
</evidence>